<dbReference type="RefSeq" id="XP_013897978.1">
    <property type="nucleotide sequence ID" value="XM_014042524.1"/>
</dbReference>
<feature type="domain" description="DNA2/NAM7 helicase helicase" evidence="3">
    <location>
        <begin position="327"/>
        <end position="680"/>
    </location>
</feature>
<evidence type="ECO:0000256" key="1">
    <source>
        <dbReference type="SAM" id="Coils"/>
    </source>
</evidence>
<dbReference type="STRING" id="145388.A0A0D2KU40"/>
<dbReference type="GO" id="GO:0004386">
    <property type="term" value="F:helicase activity"/>
    <property type="evidence" value="ECO:0007669"/>
    <property type="project" value="InterPro"/>
</dbReference>
<evidence type="ECO:0000259" key="4">
    <source>
        <dbReference type="Pfam" id="PF13087"/>
    </source>
</evidence>
<feature type="region of interest" description="Disordered" evidence="2">
    <location>
        <begin position="1411"/>
        <end position="1436"/>
    </location>
</feature>
<organism evidence="5 6">
    <name type="scientific">Monoraphidium neglectum</name>
    <dbReference type="NCBI Taxonomy" id="145388"/>
    <lineage>
        <taxon>Eukaryota</taxon>
        <taxon>Viridiplantae</taxon>
        <taxon>Chlorophyta</taxon>
        <taxon>core chlorophytes</taxon>
        <taxon>Chlorophyceae</taxon>
        <taxon>CS clade</taxon>
        <taxon>Sphaeropleales</taxon>
        <taxon>Selenastraceae</taxon>
        <taxon>Monoraphidium</taxon>
    </lineage>
</organism>
<dbReference type="InterPro" id="IPR041677">
    <property type="entry name" value="DNA2/NAM7_AAA_11"/>
</dbReference>
<dbReference type="InterPro" id="IPR047187">
    <property type="entry name" value="SF1_C_Upf1"/>
</dbReference>
<feature type="domain" description="DNA2/NAM7 helicase-like C-terminal" evidence="4">
    <location>
        <begin position="695"/>
        <end position="924"/>
    </location>
</feature>
<feature type="coiled-coil region" evidence="1">
    <location>
        <begin position="1044"/>
        <end position="1198"/>
    </location>
</feature>
<dbReference type="Pfam" id="PF13086">
    <property type="entry name" value="AAA_11"/>
    <property type="match status" value="1"/>
</dbReference>
<dbReference type="Gene3D" id="3.40.50.300">
    <property type="entry name" value="P-loop containing nucleotide triphosphate hydrolases"/>
    <property type="match status" value="3"/>
</dbReference>
<dbReference type="InterPro" id="IPR041679">
    <property type="entry name" value="DNA2/NAM7-like_C"/>
</dbReference>
<dbReference type="PANTHER" id="PTHR10887:SF341">
    <property type="entry name" value="NFX1-TYPE ZINC FINGER-CONTAINING PROTEIN 1"/>
    <property type="match status" value="1"/>
</dbReference>
<dbReference type="KEGG" id="mng:MNEG_9004"/>
<protein>
    <submittedName>
        <fullName evidence="5">NFX1-type zinc finger-containing protein 1</fullName>
    </submittedName>
</protein>
<keyword evidence="1" id="KW-0175">Coiled coil</keyword>
<evidence type="ECO:0000256" key="2">
    <source>
        <dbReference type="SAM" id="MobiDB-lite"/>
    </source>
</evidence>
<dbReference type="GO" id="GO:0031048">
    <property type="term" value="P:regulatory ncRNA-mediated heterochromatin formation"/>
    <property type="evidence" value="ECO:0007669"/>
    <property type="project" value="TreeGrafter"/>
</dbReference>
<proteinExistence type="predicted"/>
<evidence type="ECO:0000313" key="6">
    <source>
        <dbReference type="Proteomes" id="UP000054498"/>
    </source>
</evidence>
<reference evidence="5 6" key="1">
    <citation type="journal article" date="2013" name="BMC Genomics">
        <title>Reconstruction of the lipid metabolism for the microalga Monoraphidium neglectum from its genome sequence reveals characteristics suitable for biofuel production.</title>
        <authorList>
            <person name="Bogen C."/>
            <person name="Al-Dilaimi A."/>
            <person name="Albersmeier A."/>
            <person name="Wichmann J."/>
            <person name="Grundmann M."/>
            <person name="Rupp O."/>
            <person name="Lauersen K.J."/>
            <person name="Blifernez-Klassen O."/>
            <person name="Kalinowski J."/>
            <person name="Goesmann A."/>
            <person name="Mussgnug J.H."/>
            <person name="Kruse O."/>
        </authorList>
    </citation>
    <scope>NUCLEOTIDE SEQUENCE [LARGE SCALE GENOMIC DNA]</scope>
    <source>
        <strain evidence="5 6">SAG 48.87</strain>
    </source>
</reference>
<keyword evidence="6" id="KW-1185">Reference proteome</keyword>
<dbReference type="GO" id="GO:0031380">
    <property type="term" value="C:nuclear RNA-directed RNA polymerase complex"/>
    <property type="evidence" value="ECO:0007669"/>
    <property type="project" value="TreeGrafter"/>
</dbReference>
<dbReference type="Proteomes" id="UP000054498">
    <property type="component" value="Unassembled WGS sequence"/>
</dbReference>
<dbReference type="PANTHER" id="PTHR10887">
    <property type="entry name" value="DNA2/NAM7 HELICASE FAMILY"/>
    <property type="match status" value="1"/>
</dbReference>
<feature type="compositionally biased region" description="Gly residues" evidence="2">
    <location>
        <begin position="481"/>
        <end position="493"/>
    </location>
</feature>
<dbReference type="CDD" id="cd18808">
    <property type="entry name" value="SF1_C_Upf1"/>
    <property type="match status" value="1"/>
</dbReference>
<feature type="compositionally biased region" description="Gly residues" evidence="2">
    <location>
        <begin position="1413"/>
        <end position="1428"/>
    </location>
</feature>
<dbReference type="InterPro" id="IPR045055">
    <property type="entry name" value="DNA2/NAM7-like"/>
</dbReference>
<evidence type="ECO:0000313" key="5">
    <source>
        <dbReference type="EMBL" id="KIY98958.1"/>
    </source>
</evidence>
<dbReference type="SUPFAM" id="SSF52540">
    <property type="entry name" value="P-loop containing nucleoside triphosphate hydrolases"/>
    <property type="match status" value="1"/>
</dbReference>
<dbReference type="Pfam" id="PF13087">
    <property type="entry name" value="AAA_12"/>
    <property type="match status" value="1"/>
</dbReference>
<dbReference type="InterPro" id="IPR027417">
    <property type="entry name" value="P-loop_NTPase"/>
</dbReference>
<feature type="region of interest" description="Disordered" evidence="2">
    <location>
        <begin position="467"/>
        <end position="514"/>
    </location>
</feature>
<accession>A0A0D2KU40</accession>
<name>A0A0D2KU40_9CHLO</name>
<sequence length="1436" mass="151305">MDLLYRLAHSKEKGADRLRSAIAACCHDGAFLRDCLEPLLTKLGCDALCTVSCRQQLEQLLGAIYTVPGLLQQLEAALQLPAGTGCLPADPSGVAWFALSVAQRVDGARSDPALLALIAPLEARGGAAKQAAKQLRVLTSGAAAGEGGGGGGGAEEAVLGVALKPRPCVMVSAALPPGHRALQHRTEQERLRFWREFGHGTLASDALVCLAMPPAAQGGPPRLVFATVVRRDPEDMAMGPDPMVGLAFEPGPDVESVLQHMGEGPLPGTVLVQASSNFLSSKPVLRCLQSLPGVPLAPELVHARPPAAVDYLPPASVEQALQQRSTLDPSQQQALTQALTQRVAIIQGPPGTGKTFVGVEACLAILGSSSQKIMCVTYTNHALDQFLEALLDRGVTDIVRVGGRSKSERMKQLQLKEIASAPASAGAGGKASNLGQAERRRLWQVQTELDGLQEEVKALTERLAALEDAPRPPAPGSGPLPQGGSGRGAGGRSGRQAAPAPPPTAAEQWRRRAELDVAGAEKAAATAHFRERLAALKAAEARWAHVADPAAGPVEMLEDIWALPPRLRAPLAAAWRRGARGEAAEELAGVLERVGRLQQERTELYDGSLEAVLRKARVIGCTTTGAAMHQALLTGPSVAPGVVMVEEAAEILEAHVITALSQRTKHVILIGDHKQLRPKVDNWELAVQSGNGYNLNVSLFERLVLAGFPHATLGVQHRMHPDISRLIKHTYPALQDHPSVAGHPPVLGLAPGRRVLFINHDVEEDGAARRGWSARQDLAQQSKSNGHEARLAVACVSYFVQQGYDASRIVILTPYLGQLMELHREMAAARLDAALNDRDLRDLRAAAGAEAAGIKGGGNGGGGGGAGSVRAATIDNCQGEESDLVVATLVRSNPKGSVGFLREPERINVLLSRARHLLLLIGNAQTLRGASNAAARHHWGVVLNKIEVAGGMVDGLPAVCQQHGHVTHPFLAAPEDFAARAPNGGCTQPCGDSLPCGHACPLRCHAYDRDHANAFCRELVYSYCDAGHLVSRRCSDPAGACGTCAEIRRVQEEERRRVEELEKDAARKRAQADVQKAKMEARVEELKKKQALLETQLASRKAAVELELQQKRLEKEVAVTEHANRRELAAWEKDRREEAARELERLEQDAKAQDAAKAIEAEAEAAARRAAAAQAAELARVQRELEQLDRSTDRQLQEIVNQKRRAEAVAGEKLGGLARRAQADAAVYITAAKFKQAAVGVAAAPDPKTALAALRALLQQHSAAAAAGGGGGAGDALDLALDAPGLGDVLLRYATSTDTAAGAISVGDGARRGAGTTVQAPLPARLLRGLDLLKEGKPLDALDVFSAMLKPKEEAAAAGQPGAGLQRSLGLLMERKPLDALNAFSGMLKPKQADRRLGATPRAAAARVRCTARGGGSGGPAAPGGGGPPAAELDAV</sequence>
<gene>
    <name evidence="5" type="ORF">MNEG_9004</name>
</gene>
<evidence type="ECO:0000259" key="3">
    <source>
        <dbReference type="Pfam" id="PF13086"/>
    </source>
</evidence>
<dbReference type="OrthoDB" id="2015322at2759"/>
<dbReference type="EMBL" id="KK102004">
    <property type="protein sequence ID" value="KIY98958.1"/>
    <property type="molecule type" value="Genomic_DNA"/>
</dbReference>
<dbReference type="GeneID" id="25741879"/>